<dbReference type="AlphaFoldDB" id="A0A1M5NYP6"/>
<proteinExistence type="predicted"/>
<accession>A0A1M5NYP6</accession>
<dbReference type="Proteomes" id="UP000190675">
    <property type="component" value="Chromosome I"/>
</dbReference>
<name>A0A1M5NYP6_9BRAD</name>
<dbReference type="EMBL" id="LT670818">
    <property type="protein sequence ID" value="SHG94319.1"/>
    <property type="molecule type" value="Genomic_DNA"/>
</dbReference>
<protein>
    <submittedName>
        <fullName evidence="1">Uncharacterized protein</fullName>
    </submittedName>
</protein>
<evidence type="ECO:0000313" key="1">
    <source>
        <dbReference type="EMBL" id="SHG94319.1"/>
    </source>
</evidence>
<sequence length="41" mass="4525">MSVDAPAEVAVIDMERSWRAKAWPYLKLSGVVAQFVAFTPS</sequence>
<reference evidence="1 2" key="1">
    <citation type="submission" date="2016-11" db="EMBL/GenBank/DDBJ databases">
        <authorList>
            <person name="Jaros S."/>
            <person name="Januszkiewicz K."/>
            <person name="Wedrychowicz H."/>
        </authorList>
    </citation>
    <scope>NUCLEOTIDE SEQUENCE [LARGE SCALE GENOMIC DNA]</scope>
    <source>
        <strain evidence="1 2">GAS242</strain>
    </source>
</reference>
<gene>
    <name evidence="1" type="ORF">SAMN05444169_4908</name>
</gene>
<evidence type="ECO:0000313" key="2">
    <source>
        <dbReference type="Proteomes" id="UP000190675"/>
    </source>
</evidence>
<organism evidence="1 2">
    <name type="scientific">Bradyrhizobium erythrophlei</name>
    <dbReference type="NCBI Taxonomy" id="1437360"/>
    <lineage>
        <taxon>Bacteria</taxon>
        <taxon>Pseudomonadati</taxon>
        <taxon>Pseudomonadota</taxon>
        <taxon>Alphaproteobacteria</taxon>
        <taxon>Hyphomicrobiales</taxon>
        <taxon>Nitrobacteraceae</taxon>
        <taxon>Bradyrhizobium</taxon>
    </lineage>
</organism>